<proteinExistence type="predicted"/>
<protein>
    <submittedName>
        <fullName evidence="1">Uncharacterized protein</fullName>
    </submittedName>
</protein>
<accession>A0A448HW00</accession>
<name>A0A448HW00_MYCCI</name>
<keyword evidence="2" id="KW-1185">Reference proteome</keyword>
<dbReference type="Proteomes" id="UP000282551">
    <property type="component" value="Chromosome"/>
</dbReference>
<gene>
    <name evidence="1" type="ORF">NCTC10485_00031</name>
</gene>
<dbReference type="AlphaFoldDB" id="A0A448HW00"/>
<evidence type="ECO:0000313" key="2">
    <source>
        <dbReference type="Proteomes" id="UP000282551"/>
    </source>
</evidence>
<sequence>MNLLPTPEVTLSDADVADALERAVGIINPLLDVLYGTDPLGLKRRDTDLDDGPLDKVADGLSWALSVADVPGTRGWDNLDTAARIRWWVRRVGTLNTVVVASPGVFGALARGLPIQDLLGFVNQAIVLCAVARELGVTNLDTQVRMLAEVLCERDLSGVECGEHLQLEPLPRTPLGVAKALWQLAGLFDAIGDEIAKRPHPRKPLRYLAMLPGIGGAAAFFGERRALERAAEDACRWLEDHPHGVGEDSGPSPQS</sequence>
<evidence type="ECO:0000313" key="1">
    <source>
        <dbReference type="EMBL" id="VEG44034.1"/>
    </source>
</evidence>
<dbReference type="EMBL" id="LR134355">
    <property type="protein sequence ID" value="VEG44034.1"/>
    <property type="molecule type" value="Genomic_DNA"/>
</dbReference>
<dbReference type="OrthoDB" id="3825591at2"/>
<organism evidence="1 2">
    <name type="scientific">Mycolicibacterium chitae</name>
    <name type="common">Mycobacterium chitae</name>
    <dbReference type="NCBI Taxonomy" id="1792"/>
    <lineage>
        <taxon>Bacteria</taxon>
        <taxon>Bacillati</taxon>
        <taxon>Actinomycetota</taxon>
        <taxon>Actinomycetes</taxon>
        <taxon>Mycobacteriales</taxon>
        <taxon>Mycobacteriaceae</taxon>
        <taxon>Mycolicibacterium</taxon>
    </lineage>
</organism>
<reference evidence="1 2" key="1">
    <citation type="submission" date="2018-12" db="EMBL/GenBank/DDBJ databases">
        <authorList>
            <consortium name="Pathogen Informatics"/>
        </authorList>
    </citation>
    <scope>NUCLEOTIDE SEQUENCE [LARGE SCALE GENOMIC DNA]</scope>
    <source>
        <strain evidence="1 2">NCTC10485</strain>
    </source>
</reference>
<dbReference type="RefSeq" id="WP_126336576.1">
    <property type="nucleotide sequence ID" value="NZ_AP022604.1"/>
</dbReference>